<comment type="caution">
    <text evidence="2">The sequence shown here is derived from an EMBL/GenBank/DDBJ whole genome shotgun (WGS) entry which is preliminary data.</text>
</comment>
<dbReference type="RefSeq" id="WP_068021374.1">
    <property type="nucleotide sequence ID" value="NZ_QQAZ01000002.1"/>
</dbReference>
<reference evidence="2 3" key="1">
    <citation type="submission" date="2018-07" db="EMBL/GenBank/DDBJ databases">
        <title>Genomic Encyclopedia of Type Strains, Phase IV (KMG-IV): sequencing the most valuable type-strain genomes for metagenomic binning, comparative biology and taxonomic classification.</title>
        <authorList>
            <person name="Goeker M."/>
        </authorList>
    </citation>
    <scope>NUCLEOTIDE SEQUENCE [LARGE SCALE GENOMIC DNA]</scope>
    <source>
        <strain evidence="2 3">DSM 44952</strain>
    </source>
</reference>
<protein>
    <submittedName>
        <fullName evidence="2">Putative RNA-binding Zn ribbon-like protein</fullName>
    </submittedName>
</protein>
<dbReference type="Gene3D" id="1.10.3300.10">
    <property type="entry name" value="Jann2411-like domain"/>
    <property type="match status" value="1"/>
</dbReference>
<accession>A0A370HDP6</accession>
<dbReference type="InterPro" id="IPR023286">
    <property type="entry name" value="ABATE_dom_sf"/>
</dbReference>
<dbReference type="EMBL" id="QQAZ01000002">
    <property type="protein sequence ID" value="RDI54611.1"/>
    <property type="molecule type" value="Genomic_DNA"/>
</dbReference>
<dbReference type="Pfam" id="PF11706">
    <property type="entry name" value="zf-CGNR"/>
    <property type="match status" value="1"/>
</dbReference>
<dbReference type="InterPro" id="IPR010852">
    <property type="entry name" value="ABATE"/>
</dbReference>
<dbReference type="PANTHER" id="PTHR35525:SF3">
    <property type="entry name" value="BLL6575 PROTEIN"/>
    <property type="match status" value="1"/>
</dbReference>
<evidence type="ECO:0000313" key="3">
    <source>
        <dbReference type="Proteomes" id="UP000255355"/>
    </source>
</evidence>
<dbReference type="Proteomes" id="UP000255355">
    <property type="component" value="Unassembled WGS sequence"/>
</dbReference>
<name>A0A370HDP6_9NOCA</name>
<dbReference type="OrthoDB" id="123307at2"/>
<gene>
    <name evidence="2" type="ORF">DFR68_102740</name>
</gene>
<dbReference type="SUPFAM" id="SSF160904">
    <property type="entry name" value="Jann2411-like"/>
    <property type="match status" value="1"/>
</dbReference>
<proteinExistence type="predicted"/>
<dbReference type="Pfam" id="PF07336">
    <property type="entry name" value="ABATE"/>
    <property type="match status" value="1"/>
</dbReference>
<dbReference type="STRING" id="1210089.GCA_001613165_03870"/>
<feature type="domain" description="Zinc finger CGNR" evidence="1">
    <location>
        <begin position="143"/>
        <end position="180"/>
    </location>
</feature>
<sequence>MSTAWSDDHFIGGDIALDLANTVYRRTPELGADLLDDVDDLVSWLRHAELPSPGSGRLDGSDLREARLLRKRFWVVFEAQADGRGVPSDALAGLLETARRGIGSDVEVGPDGSAEPLTARGALTVVALSGIRLVLSPPPRPVRSCDRCGWFFLDTSRGRRRRWCSMKTCGNQAKAARFRSAHP</sequence>
<dbReference type="InterPro" id="IPR021005">
    <property type="entry name" value="Znf_CGNR"/>
</dbReference>
<evidence type="ECO:0000313" key="2">
    <source>
        <dbReference type="EMBL" id="RDI54611.1"/>
    </source>
</evidence>
<keyword evidence="3" id="KW-1185">Reference proteome</keyword>
<organism evidence="2 3">
    <name type="scientific">Nocardia mexicana</name>
    <dbReference type="NCBI Taxonomy" id="279262"/>
    <lineage>
        <taxon>Bacteria</taxon>
        <taxon>Bacillati</taxon>
        <taxon>Actinomycetota</taxon>
        <taxon>Actinomycetes</taxon>
        <taxon>Mycobacteriales</taxon>
        <taxon>Nocardiaceae</taxon>
        <taxon>Nocardia</taxon>
    </lineage>
</organism>
<dbReference type="PANTHER" id="PTHR35525">
    <property type="entry name" value="BLL6575 PROTEIN"/>
    <property type="match status" value="1"/>
</dbReference>
<dbReference type="AlphaFoldDB" id="A0A370HDP6"/>
<evidence type="ECO:0000259" key="1">
    <source>
        <dbReference type="Pfam" id="PF11706"/>
    </source>
</evidence>